<feature type="domain" description="4'-phosphopantetheinyl transferase" evidence="14">
    <location>
        <begin position="130"/>
        <end position="210"/>
    </location>
</feature>
<keyword evidence="6 16" id="KW-0808">Transferase</keyword>
<dbReference type="GO" id="GO:0000287">
    <property type="term" value="F:magnesium ion binding"/>
    <property type="evidence" value="ECO:0007669"/>
    <property type="project" value="InterPro"/>
</dbReference>
<accession>A0A090V3T8</accession>
<dbReference type="eggNOG" id="COG2977">
    <property type="taxonomic scope" value="Bacteria"/>
</dbReference>
<evidence type="ECO:0000313" key="17">
    <source>
        <dbReference type="Proteomes" id="UP000029462"/>
    </source>
</evidence>
<evidence type="ECO:0000256" key="2">
    <source>
        <dbReference type="ARBA" id="ARBA00004993"/>
    </source>
</evidence>
<evidence type="ECO:0000256" key="4">
    <source>
        <dbReference type="ARBA" id="ARBA00011503"/>
    </source>
</evidence>
<comment type="catalytic activity">
    <reaction evidence="10">
        <text>apo-[aryl-carrier protein] + CoA = holo-[aryl-carrier protein] + adenosine 3',5'-bisphosphate + H(+)</text>
        <dbReference type="Rhea" id="RHEA:48404"/>
        <dbReference type="Rhea" id="RHEA-COMP:15903"/>
        <dbReference type="Rhea" id="RHEA-COMP:17557"/>
        <dbReference type="ChEBI" id="CHEBI:15378"/>
        <dbReference type="ChEBI" id="CHEBI:29999"/>
        <dbReference type="ChEBI" id="CHEBI:57287"/>
        <dbReference type="ChEBI" id="CHEBI:58343"/>
        <dbReference type="ChEBI" id="CHEBI:64479"/>
    </reaction>
</comment>
<comment type="subunit">
    <text evidence="4">EntB, EntD, EntE, and EntF form a multienzyme complex called enterobactin synthase.</text>
</comment>
<feature type="binding site" evidence="12">
    <location>
        <begin position="110"/>
        <end position="111"/>
    </location>
    <ligand>
        <name>CoA</name>
        <dbReference type="ChEBI" id="CHEBI:57287"/>
    </ligand>
</feature>
<dbReference type="PANTHER" id="PTHR38096:SF1">
    <property type="entry name" value="ENTEROBACTIN SYNTHASE COMPONENT D"/>
    <property type="match status" value="1"/>
</dbReference>
<dbReference type="Gene3D" id="3.90.470.20">
    <property type="entry name" value="4'-phosphopantetheinyl transferase domain"/>
    <property type="match status" value="2"/>
</dbReference>
<feature type="binding site" evidence="12">
    <location>
        <position position="180"/>
    </location>
    <ligand>
        <name>CoA</name>
        <dbReference type="ChEBI" id="CHEBI:57287"/>
    </ligand>
</feature>
<evidence type="ECO:0000256" key="1">
    <source>
        <dbReference type="ARBA" id="ARBA00003937"/>
    </source>
</evidence>
<comment type="similarity">
    <text evidence="3">Belongs to the P-Pant transferase superfamily. EntD family.</text>
</comment>
<dbReference type="InterPro" id="IPR003542">
    <property type="entry name" value="Enbac_synth_compD-like"/>
</dbReference>
<feature type="binding site" evidence="12">
    <location>
        <position position="75"/>
    </location>
    <ligand>
        <name>CoA</name>
        <dbReference type="ChEBI" id="CHEBI:57287"/>
    </ligand>
</feature>
<dbReference type="Pfam" id="PF17837">
    <property type="entry name" value="4PPT_N"/>
    <property type="match status" value="1"/>
</dbReference>
<dbReference type="RefSeq" id="WP_042393366.1">
    <property type="nucleotide sequence ID" value="NZ_BBMZ01000018.1"/>
</dbReference>
<feature type="binding site" evidence="12">
    <location>
        <position position="67"/>
    </location>
    <ligand>
        <name>CoA</name>
        <dbReference type="ChEBI" id="CHEBI:57287"/>
    </ligand>
</feature>
<evidence type="ECO:0000256" key="9">
    <source>
        <dbReference type="ARBA" id="ARBA00031996"/>
    </source>
</evidence>
<evidence type="ECO:0000256" key="11">
    <source>
        <dbReference type="ARBA" id="ARBA00049191"/>
    </source>
</evidence>
<dbReference type="InterPro" id="IPR008278">
    <property type="entry name" value="4-PPantetheinyl_Trfase_dom"/>
</dbReference>
<comment type="cofactor">
    <cofactor evidence="13">
        <name>Mg(2+)</name>
        <dbReference type="ChEBI" id="CHEBI:18420"/>
    </cofactor>
</comment>
<feature type="binding site" evidence="13">
    <location>
        <position position="133"/>
    </location>
    <ligand>
        <name>Mg(2+)</name>
        <dbReference type="ChEBI" id="CHEBI:18420"/>
    </ligand>
</feature>
<evidence type="ECO:0000256" key="5">
    <source>
        <dbReference type="ARBA" id="ARBA00019087"/>
    </source>
</evidence>
<proteinExistence type="inferred from homology"/>
<sequence length="241" mass="26836">MTNTLLCPTRTFDAPPFILRAESGYIRHLPALAYCLVEYDRAHYSDALFQHFSQPFPAALTNAVAKRKAEYLASRYCGQVLLGQMQAASTIIGTHERVPQWPAGWRGSISHSDKYALVVIAPESAGLMPGIDIEQWQPEVMLETADMFASSDEQQLLSALALPYPQALLTLFSAKESLYKSQWPEVRRYFDFQAAKVTHVDEVEQRFTLTLTGTLTPKLKCGTAFSGSYTFLNDAVITCIG</sequence>
<keyword evidence="13" id="KW-0479">Metal-binding</keyword>
<evidence type="ECO:0000256" key="6">
    <source>
        <dbReference type="ARBA" id="ARBA00022679"/>
    </source>
</evidence>
<feature type="binding site" evidence="13">
    <location>
        <position position="132"/>
    </location>
    <ligand>
        <name>Mg(2+)</name>
        <dbReference type="ChEBI" id="CHEBI:18420"/>
    </ligand>
</feature>
<comment type="caution">
    <text evidence="16">The sequence shown here is derived from an EMBL/GenBank/DDBJ whole genome shotgun (WGS) entry which is preliminary data.</text>
</comment>
<name>A0A090V3T8_PSEVU</name>
<dbReference type="InterPro" id="IPR041354">
    <property type="entry name" value="4PPT_N"/>
</dbReference>
<gene>
    <name evidence="16" type="ORF">EV102420_18_00440</name>
</gene>
<dbReference type="OrthoDB" id="8210607at2"/>
<reference evidence="16 17" key="1">
    <citation type="submission" date="2014-09" db="EMBL/GenBank/DDBJ databases">
        <title>Whole genome shotgun sequence of Escherichia vulneris NBRC 102420.</title>
        <authorList>
            <person name="Yoshida Y."/>
            <person name="Hosoyama A."/>
            <person name="Tsuchikane K."/>
            <person name="Ohji S."/>
            <person name="Ichikawa N."/>
            <person name="Kimura A."/>
            <person name="Yamazoe A."/>
            <person name="Ezaki T."/>
            <person name="Fujita N."/>
        </authorList>
    </citation>
    <scope>NUCLEOTIDE SEQUENCE [LARGE SCALE GENOMIC DNA]</scope>
    <source>
        <strain evidence="16 17">NBRC 102420</strain>
    </source>
</reference>
<evidence type="ECO:0000256" key="3">
    <source>
        <dbReference type="ARBA" id="ARBA00008342"/>
    </source>
</evidence>
<feature type="domain" description="4'-phosphopantetheinyl transferase N-terminal" evidence="15">
    <location>
        <begin position="58"/>
        <end position="121"/>
    </location>
</feature>
<feature type="binding site" evidence="12">
    <location>
        <position position="176"/>
    </location>
    <ligand>
        <name>CoA</name>
        <dbReference type="ChEBI" id="CHEBI:57287"/>
    </ligand>
</feature>
<evidence type="ECO:0000259" key="14">
    <source>
        <dbReference type="Pfam" id="PF01648"/>
    </source>
</evidence>
<dbReference type="STRING" id="1115515.EV102420_18_00440"/>
<comment type="catalytic activity">
    <reaction evidence="11">
        <text>apo-[peptidyl-carrier protein] + CoA = holo-[peptidyl-carrier protein] + adenosine 3',5'-bisphosphate + H(+)</text>
        <dbReference type="Rhea" id="RHEA:46228"/>
        <dbReference type="Rhea" id="RHEA-COMP:11479"/>
        <dbReference type="Rhea" id="RHEA-COMP:11480"/>
        <dbReference type="ChEBI" id="CHEBI:15378"/>
        <dbReference type="ChEBI" id="CHEBI:29999"/>
        <dbReference type="ChEBI" id="CHEBI:57287"/>
        <dbReference type="ChEBI" id="CHEBI:58343"/>
        <dbReference type="ChEBI" id="CHEBI:64479"/>
    </reaction>
</comment>
<keyword evidence="7" id="KW-0259">Enterobactin biosynthesis</keyword>
<feature type="binding site" evidence="12">
    <location>
        <position position="132"/>
    </location>
    <ligand>
        <name>CoA</name>
        <dbReference type="ChEBI" id="CHEBI:57287"/>
    </ligand>
</feature>
<dbReference type="PRINTS" id="PR01399">
    <property type="entry name" value="ENTSNTHTASED"/>
</dbReference>
<dbReference type="Pfam" id="PF01648">
    <property type="entry name" value="ACPS"/>
    <property type="match status" value="1"/>
</dbReference>
<dbReference type="AlphaFoldDB" id="A0A090V3T8"/>
<evidence type="ECO:0000256" key="7">
    <source>
        <dbReference type="ARBA" id="ARBA00023191"/>
    </source>
</evidence>
<evidence type="ECO:0000256" key="8">
    <source>
        <dbReference type="ARBA" id="ARBA00029894"/>
    </source>
</evidence>
<evidence type="ECO:0000256" key="10">
    <source>
        <dbReference type="ARBA" id="ARBA00049176"/>
    </source>
</evidence>
<organism evidence="16 17">
    <name type="scientific">Pseudescherichia vulneris NBRC 102420</name>
    <dbReference type="NCBI Taxonomy" id="1115515"/>
    <lineage>
        <taxon>Bacteria</taxon>
        <taxon>Pseudomonadati</taxon>
        <taxon>Pseudomonadota</taxon>
        <taxon>Gammaproteobacteria</taxon>
        <taxon>Enterobacterales</taxon>
        <taxon>Enterobacteriaceae</taxon>
        <taxon>Pseudescherichia</taxon>
    </lineage>
</organism>
<dbReference type="Proteomes" id="UP000029462">
    <property type="component" value="Unassembled WGS sequence"/>
</dbReference>
<protein>
    <recommendedName>
        <fullName evidence="5">Enterobactin synthase component D</fullName>
    </recommendedName>
    <alternativeName>
        <fullName evidence="8">4'-phosphopantetheinyl transferase EntD</fullName>
    </alternativeName>
    <alternativeName>
        <fullName evidence="9">Enterochelin synthase D</fullName>
    </alternativeName>
</protein>
<evidence type="ECO:0000256" key="12">
    <source>
        <dbReference type="PIRSR" id="PIRSR603542-1"/>
    </source>
</evidence>
<dbReference type="UniPathway" id="UPA00017"/>
<dbReference type="GO" id="GO:0008897">
    <property type="term" value="F:holo-[acyl-carrier-protein] synthase activity"/>
    <property type="evidence" value="ECO:0007669"/>
    <property type="project" value="InterPro"/>
</dbReference>
<dbReference type="PANTHER" id="PTHR38096">
    <property type="entry name" value="ENTEROBACTIN SYNTHASE COMPONENT D"/>
    <property type="match status" value="1"/>
</dbReference>
<dbReference type="GO" id="GO:0005886">
    <property type="term" value="C:plasma membrane"/>
    <property type="evidence" value="ECO:0007669"/>
    <property type="project" value="TreeGrafter"/>
</dbReference>
<keyword evidence="13" id="KW-0460">Magnesium</keyword>
<keyword evidence="17" id="KW-1185">Reference proteome</keyword>
<evidence type="ECO:0000259" key="15">
    <source>
        <dbReference type="Pfam" id="PF17837"/>
    </source>
</evidence>
<comment type="pathway">
    <text evidence="2">Siderophore biosynthesis; enterobactin biosynthesis.</text>
</comment>
<dbReference type="InterPro" id="IPR037143">
    <property type="entry name" value="4-PPantetheinyl_Trfase_dom_sf"/>
</dbReference>
<dbReference type="GO" id="GO:0009366">
    <property type="term" value="C:enterobactin synthetase complex"/>
    <property type="evidence" value="ECO:0007669"/>
    <property type="project" value="InterPro"/>
</dbReference>
<dbReference type="EMBL" id="BBMZ01000018">
    <property type="protein sequence ID" value="GAL59466.1"/>
    <property type="molecule type" value="Genomic_DNA"/>
</dbReference>
<feature type="binding site" evidence="13">
    <location>
        <position position="134"/>
    </location>
    <ligand>
        <name>Mg(2+)</name>
        <dbReference type="ChEBI" id="CHEBI:18420"/>
    </ligand>
</feature>
<evidence type="ECO:0000313" key="16">
    <source>
        <dbReference type="EMBL" id="GAL59466.1"/>
    </source>
</evidence>
<dbReference type="GO" id="GO:0009239">
    <property type="term" value="P:enterobactin biosynthetic process"/>
    <property type="evidence" value="ECO:0007669"/>
    <property type="project" value="UniProtKB-UniPathway"/>
</dbReference>
<comment type="function">
    <text evidence="1">Involved in the biosynthesis of the siderophore enterobactin (enterochelin), which is a macrocyclic trimeric lactone of N-(2,3-dihydroxybenzoyl)-serine. The serine trilactone serves as a scaffolding for the three catechol functionalities that provide hexadentate coordination for the tightly ligated iron(2+) atoms. Plays an essential role in the assembly of the enterobactin by catalyzing the transfer of the 4'-phosphopantetheine (Ppant) moiety from coenzyme A to the apo-domains of both EntB (ArCP domain) and EntF (PCP domain) to yield their holo-forms which make them competent for the activation of 2,3-dihydroxybenzoate (DHB) and L-serine, respectively.</text>
</comment>
<evidence type="ECO:0000256" key="13">
    <source>
        <dbReference type="PIRSR" id="PIRSR603542-2"/>
    </source>
</evidence>
<dbReference type="SUPFAM" id="SSF56214">
    <property type="entry name" value="4'-phosphopantetheinyl transferase"/>
    <property type="match status" value="1"/>
</dbReference>